<dbReference type="GO" id="GO:0034456">
    <property type="term" value="C:UTP-C complex"/>
    <property type="evidence" value="ECO:0007669"/>
    <property type="project" value="TreeGrafter"/>
</dbReference>
<dbReference type="Gene3D" id="6.10.250.1770">
    <property type="match status" value="1"/>
</dbReference>
<sequence length="189" mass="22261">MLDKPGPSVKGRSYFNQKIIKGFRVAYIVFSNVSGIKKFRATKNCTPWVISKKDGLVKAGIHKWIEDYENSFTDVAALQAEIDQYMQNYDKKVTKEEEKAKENEGVPDEEGWITVTRKGRRPGLARTEAINLRLTKKEAKKRAQKELLNFYAWQHHNKKKEHLAELRKKFEEDKQKIALMRTQRRFRPY</sequence>
<dbReference type="GO" id="GO:0032545">
    <property type="term" value="C:CURI complex"/>
    <property type="evidence" value="ECO:0007669"/>
    <property type="project" value="TreeGrafter"/>
</dbReference>
<dbReference type="PANTHER" id="PTHR13191">
    <property type="entry name" value="RIBOSOMAL RNA PROCESSING PROTEIN 7-RELATED"/>
    <property type="match status" value="1"/>
</dbReference>
<dbReference type="PANTHER" id="PTHR13191:SF0">
    <property type="entry name" value="RIBOSOMAL RNA-PROCESSING PROTEIN 7 HOMOLOG A-RELATED"/>
    <property type="match status" value="1"/>
</dbReference>
<dbReference type="CDD" id="cd12951">
    <property type="entry name" value="RRP7_Rrp7A"/>
    <property type="match status" value="1"/>
</dbReference>
<accession>A0A8J6EGF1</accession>
<reference evidence="4" key="1">
    <citation type="thesis" date="2020" institute="ProQuest LLC" country="789 East Eisenhower Parkway, Ann Arbor, MI, USA">
        <title>Comparative Genomics and Chromosome Evolution.</title>
        <authorList>
            <person name="Mudd A.B."/>
        </authorList>
    </citation>
    <scope>NUCLEOTIDE SEQUENCE</scope>
    <source>
        <strain evidence="4">HN-11 Male</strain>
        <tissue evidence="4">Kidney and liver</tissue>
    </source>
</reference>
<dbReference type="Pfam" id="PF12923">
    <property type="entry name" value="RRP7"/>
    <property type="match status" value="1"/>
</dbReference>
<feature type="domain" description="Ribosomal RNA-processing protein 7 C-terminal" evidence="3">
    <location>
        <begin position="71"/>
        <end position="189"/>
    </location>
</feature>
<gene>
    <name evidence="4" type="ORF">GDO78_022191</name>
</gene>
<dbReference type="GO" id="GO:0006364">
    <property type="term" value="P:rRNA processing"/>
    <property type="evidence" value="ECO:0007669"/>
    <property type="project" value="TreeGrafter"/>
</dbReference>
<dbReference type="InterPro" id="IPR024326">
    <property type="entry name" value="RRP7_C"/>
</dbReference>
<keyword evidence="5" id="KW-1185">Reference proteome</keyword>
<comment type="caution">
    <text evidence="4">The sequence shown here is derived from an EMBL/GenBank/DDBJ whole genome shotgun (WGS) entry which is preliminary data.</text>
</comment>
<comment type="similarity">
    <text evidence="1">Belongs to the RRP7 family.</text>
</comment>
<feature type="coiled-coil region" evidence="2">
    <location>
        <begin position="156"/>
        <end position="183"/>
    </location>
</feature>
<dbReference type="OrthoDB" id="5390at2759"/>
<evidence type="ECO:0000313" key="4">
    <source>
        <dbReference type="EMBL" id="KAG9468673.1"/>
    </source>
</evidence>
<name>A0A8J6EGF1_ELECQ</name>
<keyword evidence="2" id="KW-0175">Coiled coil</keyword>
<dbReference type="Proteomes" id="UP000770717">
    <property type="component" value="Unassembled WGS sequence"/>
</dbReference>
<evidence type="ECO:0000256" key="2">
    <source>
        <dbReference type="SAM" id="Coils"/>
    </source>
</evidence>
<dbReference type="GO" id="GO:0000028">
    <property type="term" value="P:ribosomal small subunit assembly"/>
    <property type="evidence" value="ECO:0007669"/>
    <property type="project" value="TreeGrafter"/>
</dbReference>
<dbReference type="InterPro" id="IPR040446">
    <property type="entry name" value="RRP7"/>
</dbReference>
<evidence type="ECO:0000259" key="3">
    <source>
        <dbReference type="Pfam" id="PF12923"/>
    </source>
</evidence>
<evidence type="ECO:0000313" key="5">
    <source>
        <dbReference type="Proteomes" id="UP000770717"/>
    </source>
</evidence>
<proteinExistence type="inferred from homology"/>
<dbReference type="EMBL" id="WNTK01000778">
    <property type="protein sequence ID" value="KAG9468673.1"/>
    <property type="molecule type" value="Genomic_DNA"/>
</dbReference>
<dbReference type="AlphaFoldDB" id="A0A8J6EGF1"/>
<protein>
    <recommendedName>
        <fullName evidence="3">Ribosomal RNA-processing protein 7 C-terminal domain-containing protein</fullName>
    </recommendedName>
</protein>
<evidence type="ECO:0000256" key="1">
    <source>
        <dbReference type="ARBA" id="ARBA00006110"/>
    </source>
</evidence>
<organism evidence="4 5">
    <name type="scientific">Eleutherodactylus coqui</name>
    <name type="common">Puerto Rican coqui</name>
    <dbReference type="NCBI Taxonomy" id="57060"/>
    <lineage>
        <taxon>Eukaryota</taxon>
        <taxon>Metazoa</taxon>
        <taxon>Chordata</taxon>
        <taxon>Craniata</taxon>
        <taxon>Vertebrata</taxon>
        <taxon>Euteleostomi</taxon>
        <taxon>Amphibia</taxon>
        <taxon>Batrachia</taxon>
        <taxon>Anura</taxon>
        <taxon>Neobatrachia</taxon>
        <taxon>Hyloidea</taxon>
        <taxon>Eleutherodactylidae</taxon>
        <taxon>Eleutherodactylinae</taxon>
        <taxon>Eleutherodactylus</taxon>
        <taxon>Eleutherodactylus</taxon>
    </lineage>
</organism>